<dbReference type="EMBL" id="JAVHJL010000002">
    <property type="protein sequence ID" value="KAK6509496.1"/>
    <property type="molecule type" value="Genomic_DNA"/>
</dbReference>
<accession>A0AAV9WK26</accession>
<feature type="domain" description="F-box" evidence="1">
    <location>
        <begin position="2"/>
        <end position="48"/>
    </location>
</feature>
<dbReference type="Pfam" id="PF12937">
    <property type="entry name" value="F-box-like"/>
    <property type="match status" value="1"/>
</dbReference>
<evidence type="ECO:0000259" key="1">
    <source>
        <dbReference type="PROSITE" id="PS50181"/>
    </source>
</evidence>
<gene>
    <name evidence="2" type="ORF">TWF481_004239</name>
</gene>
<name>A0AAV9WK26_9PEZI</name>
<dbReference type="InterPro" id="IPR001810">
    <property type="entry name" value="F-box_dom"/>
</dbReference>
<protein>
    <recommendedName>
        <fullName evidence="1">F-box domain-containing protein</fullName>
    </recommendedName>
</protein>
<evidence type="ECO:0000313" key="2">
    <source>
        <dbReference type="EMBL" id="KAK6509496.1"/>
    </source>
</evidence>
<reference evidence="2 3" key="1">
    <citation type="submission" date="2023-08" db="EMBL/GenBank/DDBJ databases">
        <authorList>
            <person name="Palmer J.M."/>
        </authorList>
    </citation>
    <scope>NUCLEOTIDE SEQUENCE [LARGE SCALE GENOMIC DNA]</scope>
    <source>
        <strain evidence="2 3">TWF481</strain>
    </source>
</reference>
<organism evidence="2 3">
    <name type="scientific">Arthrobotrys musiformis</name>
    <dbReference type="NCBI Taxonomy" id="47236"/>
    <lineage>
        <taxon>Eukaryota</taxon>
        <taxon>Fungi</taxon>
        <taxon>Dikarya</taxon>
        <taxon>Ascomycota</taxon>
        <taxon>Pezizomycotina</taxon>
        <taxon>Orbiliomycetes</taxon>
        <taxon>Orbiliales</taxon>
        <taxon>Orbiliaceae</taxon>
        <taxon>Arthrobotrys</taxon>
    </lineage>
</organism>
<dbReference type="PROSITE" id="PS50181">
    <property type="entry name" value="FBOX"/>
    <property type="match status" value="1"/>
</dbReference>
<comment type="caution">
    <text evidence="2">The sequence shown here is derived from an EMBL/GenBank/DDBJ whole genome shotgun (WGS) entry which is preliminary data.</text>
</comment>
<proteinExistence type="predicted"/>
<dbReference type="InterPro" id="IPR036047">
    <property type="entry name" value="F-box-like_dom_sf"/>
</dbReference>
<dbReference type="SUPFAM" id="SSF81383">
    <property type="entry name" value="F-box domain"/>
    <property type="match status" value="1"/>
</dbReference>
<dbReference type="AlphaFoldDB" id="A0AAV9WK26"/>
<keyword evidence="3" id="KW-1185">Reference proteome</keyword>
<sequence length="144" mass="16232">MARTSIPLPTELVEMVIEQLPRRQNLWSLSLVCRRLNLLATPHLYKTVILELQEDISIGPCLVNQSWPKTDPSTGKTGYLLRNPGHPKAHLVRDVGIVAIFDSGPTEREGVLLKRRRAECASFANEMMIGFIQSLRVGQLRTFV</sequence>
<evidence type="ECO:0000313" key="3">
    <source>
        <dbReference type="Proteomes" id="UP001370758"/>
    </source>
</evidence>
<dbReference type="Proteomes" id="UP001370758">
    <property type="component" value="Unassembled WGS sequence"/>
</dbReference>